<dbReference type="OrthoDB" id="10255234at2759"/>
<proteinExistence type="predicted"/>
<dbReference type="PANTHER" id="PTHR12761">
    <property type="entry name" value="HERMANSKY-PUDLAK SYNDROME PROTEIN 1"/>
    <property type="match status" value="1"/>
</dbReference>
<dbReference type="GO" id="GO:0031085">
    <property type="term" value="C:BLOC-3 complex"/>
    <property type="evidence" value="ECO:0007669"/>
    <property type="project" value="TreeGrafter"/>
</dbReference>
<evidence type="ECO:0000313" key="3">
    <source>
        <dbReference type="EMBL" id="OAD76480.1"/>
    </source>
</evidence>
<reference evidence="4" key="1">
    <citation type="submission" date="2015-06" db="EMBL/GenBank/DDBJ databases">
        <title>Expansion of signal transduction pathways in fungi by whole-genome duplication.</title>
        <authorList>
            <consortium name="DOE Joint Genome Institute"/>
            <person name="Corrochano L.M."/>
            <person name="Kuo A."/>
            <person name="Marcet-Houben M."/>
            <person name="Polaino S."/>
            <person name="Salamov A."/>
            <person name="Villalobos J.M."/>
            <person name="Alvarez M.I."/>
            <person name="Avalos J."/>
            <person name="Benito E.P."/>
            <person name="Benoit I."/>
            <person name="Burger G."/>
            <person name="Camino L.P."/>
            <person name="Canovas D."/>
            <person name="Cerda-Olmedo E."/>
            <person name="Cheng J.-F."/>
            <person name="Dominguez A."/>
            <person name="Elias M."/>
            <person name="Eslava A.P."/>
            <person name="Glaser F."/>
            <person name="Grimwood J."/>
            <person name="Gutierrez G."/>
            <person name="Heitman J."/>
            <person name="Henrissat B."/>
            <person name="Iturriaga E.A."/>
            <person name="Lang B.F."/>
            <person name="Lavin J.L."/>
            <person name="Lee S."/>
            <person name="Li W."/>
            <person name="Lindquist E."/>
            <person name="Lopez-Garcia S."/>
            <person name="Luque E.M."/>
            <person name="Marcos A.T."/>
            <person name="Martin J."/>
            <person name="McCluskey K."/>
            <person name="Medina H.R."/>
            <person name="Miralles-Duran A."/>
            <person name="Miyazaki A."/>
            <person name="Munoz-Torres E."/>
            <person name="Oguiza J.A."/>
            <person name="Ohm R."/>
            <person name="Olmedo M."/>
            <person name="Orejas M."/>
            <person name="Ortiz-Castellanos L."/>
            <person name="Pisabarro A.G."/>
            <person name="Rodriguez-Romero J."/>
            <person name="Ruiz-Herrera J."/>
            <person name="Ruiz-Vazquez R."/>
            <person name="Sanz C."/>
            <person name="Schackwitz W."/>
            <person name="Schmutz J."/>
            <person name="Shahriari M."/>
            <person name="Shelest E."/>
            <person name="Silva-Franco F."/>
            <person name="Soanes D."/>
            <person name="Syed K."/>
            <person name="Tagua V.G."/>
            <person name="Talbot N.J."/>
            <person name="Thon M."/>
            <person name="De vries R.P."/>
            <person name="Wiebenga A."/>
            <person name="Yadav J.S."/>
            <person name="Braun E.L."/>
            <person name="Baker S."/>
            <person name="Garre V."/>
            <person name="Horwitz B."/>
            <person name="Torres-Martinez S."/>
            <person name="Idnurm A."/>
            <person name="Herrera-Estrella A."/>
            <person name="Gabaldon T."/>
            <person name="Grigoriev I.V."/>
        </authorList>
    </citation>
    <scope>NUCLEOTIDE SEQUENCE [LARGE SCALE GENOMIC DNA]</scope>
    <source>
        <strain evidence="4">NRRL 1555(-)</strain>
    </source>
</reference>
<dbReference type="AlphaFoldDB" id="A0A167NQT2"/>
<evidence type="ECO:0000313" key="4">
    <source>
        <dbReference type="Proteomes" id="UP000077315"/>
    </source>
</evidence>
<dbReference type="PANTHER" id="PTHR12761:SF1">
    <property type="entry name" value="BLOC-3 COMPLEX MEMBER HPS1"/>
    <property type="match status" value="1"/>
</dbReference>
<dbReference type="RefSeq" id="XP_018294520.1">
    <property type="nucleotide sequence ID" value="XM_018435416.1"/>
</dbReference>
<feature type="region of interest" description="Disordered" evidence="1">
    <location>
        <begin position="462"/>
        <end position="481"/>
    </location>
</feature>
<keyword evidence="4" id="KW-1185">Reference proteome</keyword>
<organism evidence="3 4">
    <name type="scientific">Phycomyces blakesleeanus (strain ATCC 8743b / DSM 1359 / FGSC 10004 / NBRC 33097 / NRRL 1555)</name>
    <dbReference type="NCBI Taxonomy" id="763407"/>
    <lineage>
        <taxon>Eukaryota</taxon>
        <taxon>Fungi</taxon>
        <taxon>Fungi incertae sedis</taxon>
        <taxon>Mucoromycota</taxon>
        <taxon>Mucoromycotina</taxon>
        <taxon>Mucoromycetes</taxon>
        <taxon>Mucorales</taxon>
        <taxon>Phycomycetaceae</taxon>
        <taxon>Phycomyces</taxon>
    </lineage>
</organism>
<keyword evidence="2" id="KW-1133">Transmembrane helix</keyword>
<dbReference type="EMBL" id="KV440976">
    <property type="protein sequence ID" value="OAD76480.1"/>
    <property type="molecule type" value="Genomic_DNA"/>
</dbReference>
<accession>A0A167NQT2</accession>
<dbReference type="InParanoid" id="A0A167NQT2"/>
<dbReference type="InterPro" id="IPR026053">
    <property type="entry name" value="HPS1"/>
</dbReference>
<dbReference type="GO" id="GO:0005085">
    <property type="term" value="F:guanyl-nucleotide exchange factor activity"/>
    <property type="evidence" value="ECO:0007669"/>
    <property type="project" value="TreeGrafter"/>
</dbReference>
<keyword evidence="2" id="KW-0472">Membrane</keyword>
<keyword evidence="2" id="KW-0812">Transmembrane</keyword>
<sequence>MEVGQFWNRGYKIQSNATFKGRLTSLRQTPENNSASVEGSKIRFLPLILIKDLIKANFRDRIQYVKSGKRTVAFWEKSGVFYVAWTRDQVVPVSLLHHHLRVIHRFLRFNYGPQWFSHLQGPTLSRTQRTCSSFSLSTANIASCLSHLPFLIHHRLCEKDILCHVEQVEIHEDLRNRLTRCLETSCLSTLISTPSRPPTKLASFFTPPKRTIHGKLYTGDRHFLDHHASEHMRHWTHAFLFAKEKIVSHCLNHDQGNQKTPDDLLMFLQLLVAHYLGESQPEDTDNTESGVAPSLPQPIARPPSPVNSLDKLSVAGGSASTESASSPPLYTSSSASETPSHNSSFAYISNTTSAPFKIRKKSSSATVMASASPVPSVSWSSPPPLIYSHLLSHLPKHAQDSLSLDESRRPFRHDWSNSDENNLPRNATIKHRGISSSERISTHQLSSSFPTETEFFMHKHELTQSSAPSSPKVHSRANSLAEPLSTKGSVKSLLVTFLQGEEDKPPPNETSDVEGMLVWRWMSTGDHVSLCSIFVTCVGDGLCAVVVSKEDDNKPLTLPIKLPRPSDYAYVDNLKAFRAALQEDLKDFMAFLLIKEAAHFTILSFIASYPGLVHFIYLQDGRMIAPQLVDLESLDKNCEALRALCDEQGKANFTCNNPWRWPTLGKLRKLSKEMMYCGLACREDDVQYQMEPSLESHRQASRFNYVYQRGSKGEELFGLYFGLVSPNRVWPMHRRLLQDISQRMV</sequence>
<dbReference type="Proteomes" id="UP000077315">
    <property type="component" value="Unassembled WGS sequence"/>
</dbReference>
<feature type="compositionally biased region" description="Pro residues" evidence="1">
    <location>
        <begin position="295"/>
        <end position="305"/>
    </location>
</feature>
<gene>
    <name evidence="3" type="ORF">PHYBLDRAFT_166444</name>
</gene>
<protein>
    <submittedName>
        <fullName evidence="3">Uncharacterized protein</fullName>
    </submittedName>
</protein>
<feature type="transmembrane region" description="Helical" evidence="2">
    <location>
        <begin position="597"/>
        <end position="618"/>
    </location>
</feature>
<evidence type="ECO:0000256" key="2">
    <source>
        <dbReference type="SAM" id="Phobius"/>
    </source>
</evidence>
<feature type="region of interest" description="Disordered" evidence="1">
    <location>
        <begin position="280"/>
        <end position="341"/>
    </location>
</feature>
<name>A0A167NQT2_PHYB8</name>
<evidence type="ECO:0000256" key="1">
    <source>
        <dbReference type="SAM" id="MobiDB-lite"/>
    </source>
</evidence>
<feature type="compositionally biased region" description="Low complexity" evidence="1">
    <location>
        <begin position="313"/>
        <end position="336"/>
    </location>
</feature>
<dbReference type="VEuPathDB" id="FungiDB:PHYBLDRAFT_166444"/>
<dbReference type="GeneID" id="28996322"/>